<gene>
    <name evidence="1" type="ORF">X801_05010</name>
</gene>
<proteinExistence type="predicted"/>
<keyword evidence="2" id="KW-1185">Reference proteome</keyword>
<feature type="non-terminal residue" evidence="1">
    <location>
        <position position="236"/>
    </location>
</feature>
<organism evidence="1 2">
    <name type="scientific">Opisthorchis viverrini</name>
    <name type="common">Southeast Asian liver fluke</name>
    <dbReference type="NCBI Taxonomy" id="6198"/>
    <lineage>
        <taxon>Eukaryota</taxon>
        <taxon>Metazoa</taxon>
        <taxon>Spiralia</taxon>
        <taxon>Lophotrochozoa</taxon>
        <taxon>Platyhelminthes</taxon>
        <taxon>Trematoda</taxon>
        <taxon>Digenea</taxon>
        <taxon>Opisthorchiida</taxon>
        <taxon>Opisthorchiata</taxon>
        <taxon>Opisthorchiidae</taxon>
        <taxon>Opisthorchis</taxon>
    </lineage>
</organism>
<evidence type="ECO:0000313" key="1">
    <source>
        <dbReference type="EMBL" id="OON19127.1"/>
    </source>
</evidence>
<dbReference type="AlphaFoldDB" id="A0A1S8WXE3"/>
<dbReference type="Proteomes" id="UP000243686">
    <property type="component" value="Unassembled WGS sequence"/>
</dbReference>
<accession>A0A1S8WXE3</accession>
<name>A0A1S8WXE3_OPIVI</name>
<reference evidence="1 2" key="1">
    <citation type="submission" date="2015-03" db="EMBL/GenBank/DDBJ databases">
        <title>Draft genome of the nematode, Opisthorchis viverrini.</title>
        <authorList>
            <person name="Mitreva M."/>
        </authorList>
    </citation>
    <scope>NUCLEOTIDE SEQUENCE [LARGE SCALE GENOMIC DNA]</scope>
    <source>
        <strain evidence="1">Khon Kaen</strain>
    </source>
</reference>
<protein>
    <submittedName>
        <fullName evidence="1">Uncharacterized protein</fullName>
    </submittedName>
</protein>
<evidence type="ECO:0000313" key="2">
    <source>
        <dbReference type="Proteomes" id="UP000243686"/>
    </source>
</evidence>
<dbReference type="EMBL" id="KV893568">
    <property type="protein sequence ID" value="OON19127.1"/>
    <property type="molecule type" value="Genomic_DNA"/>
</dbReference>
<sequence length="236" mass="26426">MADQADNLALTISAQERDGVKLPWQQYYESQTGAQDTLPVDPCDVVLPLIRTVQISCNGWLVGCGPQGFSGNKINLFFRFENPTVRKACFHVVKDQVDRTIKSRFGEGTLSVVEFRITGNWVQPSTTSAGVTHSLGNILYNLRKNFYARWNIITRVYPVAAVHCLSISNTDDSKTVSLSVIFGMFQKNKQSANGLVGTTLRFSESKPTVTMDVPYLTTLTGLVRLWLTYFNQQIFK</sequence>